<keyword evidence="3" id="KW-1185">Reference proteome</keyword>
<evidence type="ECO:0000256" key="1">
    <source>
        <dbReference type="SAM" id="SignalP"/>
    </source>
</evidence>
<name>A0A7W6JEE4_9CAUL</name>
<dbReference type="AlphaFoldDB" id="A0A7W6JEE4"/>
<proteinExistence type="predicted"/>
<evidence type="ECO:0000313" key="3">
    <source>
        <dbReference type="Proteomes" id="UP000529946"/>
    </source>
</evidence>
<keyword evidence="1" id="KW-0732">Signal</keyword>
<evidence type="ECO:0008006" key="4">
    <source>
        <dbReference type="Google" id="ProtNLM"/>
    </source>
</evidence>
<evidence type="ECO:0000313" key="2">
    <source>
        <dbReference type="EMBL" id="MBB4083618.1"/>
    </source>
</evidence>
<feature type="chain" id="PRO_5031455690" description="Transporter" evidence="1">
    <location>
        <begin position="24"/>
        <end position="289"/>
    </location>
</feature>
<reference evidence="2 3" key="1">
    <citation type="submission" date="2020-08" db="EMBL/GenBank/DDBJ databases">
        <title>Genomic Encyclopedia of Type Strains, Phase IV (KMG-IV): sequencing the most valuable type-strain genomes for metagenomic binning, comparative biology and taxonomic classification.</title>
        <authorList>
            <person name="Goeker M."/>
        </authorList>
    </citation>
    <scope>NUCLEOTIDE SEQUENCE [LARGE SCALE GENOMIC DNA]</scope>
    <source>
        <strain evidence="2 3">DSM 23960</strain>
    </source>
</reference>
<dbReference type="Proteomes" id="UP000529946">
    <property type="component" value="Unassembled WGS sequence"/>
</dbReference>
<protein>
    <recommendedName>
        <fullName evidence="4">Transporter</fullName>
    </recommendedName>
</protein>
<comment type="caution">
    <text evidence="2">The sequence shown here is derived from an EMBL/GenBank/DDBJ whole genome shotgun (WGS) entry which is preliminary data.</text>
</comment>
<feature type="signal peptide" evidence="1">
    <location>
        <begin position="1"/>
        <end position="23"/>
    </location>
</feature>
<organism evidence="2 3">
    <name type="scientific">Brevundimonas lenta</name>
    <dbReference type="NCBI Taxonomy" id="424796"/>
    <lineage>
        <taxon>Bacteria</taxon>
        <taxon>Pseudomonadati</taxon>
        <taxon>Pseudomonadota</taxon>
        <taxon>Alphaproteobacteria</taxon>
        <taxon>Caulobacterales</taxon>
        <taxon>Caulobacteraceae</taxon>
        <taxon>Brevundimonas</taxon>
    </lineage>
</organism>
<gene>
    <name evidence="2" type="ORF">GGR12_002484</name>
</gene>
<dbReference type="RefSeq" id="WP_183204694.1">
    <property type="nucleotide sequence ID" value="NZ_BAAAER010000007.1"/>
</dbReference>
<accession>A0A7W6JEE4</accession>
<dbReference type="EMBL" id="JACIDM010000002">
    <property type="protein sequence ID" value="MBB4083618.1"/>
    <property type="molecule type" value="Genomic_DNA"/>
</dbReference>
<sequence length="289" mass="31339">MRAAGLLVGVVLLAGPLAGEARAQDQDPDPSARYDIDDILGRLPHDPDELPTQEEARGRAITFEFSLDGTYTTNAATSRFDTIDAVYVTPAFGINVTPVTWGGWDIGGGAQIDADYYAGGHDDDFGEGRLEGFVFAQHALGPGQFTAEFILLGIFGNDFSDQDLTLRISDLTYSVSGEHLNVEISAEYQDSDIAELRRSRWTATASHVLSEPIWGHEVTIEGDLAVSDFTSGASSGRNDATAGVVLIAQRSLGRGWDLEWEGAFINRFSNREASRFTALELGVELTRQF</sequence>